<dbReference type="Gene3D" id="3.30.470.20">
    <property type="entry name" value="ATP-grasp fold, B domain"/>
    <property type="match status" value="2"/>
</dbReference>
<dbReference type="Gene3D" id="3.50.30.10">
    <property type="entry name" value="Phosphohistidine domain"/>
    <property type="match status" value="1"/>
</dbReference>
<comment type="caution">
    <text evidence="3">The sequence shown here is derived from an EMBL/GenBank/DDBJ whole genome shotgun (WGS) entry which is preliminary data.</text>
</comment>
<dbReference type="PANTHER" id="PTHR43615:SF1">
    <property type="entry name" value="PPDK_N DOMAIN-CONTAINING PROTEIN"/>
    <property type="match status" value="1"/>
</dbReference>
<dbReference type="Pfam" id="PF01326">
    <property type="entry name" value="PPDK_N"/>
    <property type="match status" value="2"/>
</dbReference>
<evidence type="ECO:0000259" key="2">
    <source>
        <dbReference type="Pfam" id="PF01326"/>
    </source>
</evidence>
<dbReference type="InterPro" id="IPR008279">
    <property type="entry name" value="PEP-util_enz_mobile_dom"/>
</dbReference>
<evidence type="ECO:0000259" key="1">
    <source>
        <dbReference type="Pfam" id="PF00391"/>
    </source>
</evidence>
<accession>A0A561WTB6</accession>
<dbReference type="GO" id="GO:0005524">
    <property type="term" value="F:ATP binding"/>
    <property type="evidence" value="ECO:0007669"/>
    <property type="project" value="InterPro"/>
</dbReference>
<evidence type="ECO:0000313" key="4">
    <source>
        <dbReference type="Proteomes" id="UP000319927"/>
    </source>
</evidence>
<dbReference type="Pfam" id="PF00391">
    <property type="entry name" value="PEP-utilizers"/>
    <property type="match status" value="1"/>
</dbReference>
<dbReference type="RefSeq" id="WP_154936265.1">
    <property type="nucleotide sequence ID" value="NZ_VIXA01000001.1"/>
</dbReference>
<evidence type="ECO:0000313" key="3">
    <source>
        <dbReference type="EMBL" id="TWG27132.1"/>
    </source>
</evidence>
<dbReference type="EMBL" id="VIXA01000001">
    <property type="protein sequence ID" value="TWG27132.1"/>
    <property type="molecule type" value="Genomic_DNA"/>
</dbReference>
<dbReference type="Gene3D" id="3.30.1490.20">
    <property type="entry name" value="ATP-grasp fold, A domain"/>
    <property type="match status" value="2"/>
</dbReference>
<feature type="domain" description="Pyruvate phosphate dikinase AMP/ATP-binding" evidence="2">
    <location>
        <begin position="193"/>
        <end position="240"/>
    </location>
</feature>
<organism evidence="3 4">
    <name type="scientific">Micromonospora palomenae</name>
    <dbReference type="NCBI Taxonomy" id="1461247"/>
    <lineage>
        <taxon>Bacteria</taxon>
        <taxon>Bacillati</taxon>
        <taxon>Actinomycetota</taxon>
        <taxon>Actinomycetes</taxon>
        <taxon>Micromonosporales</taxon>
        <taxon>Micromonosporaceae</taxon>
        <taxon>Micromonospora</taxon>
    </lineage>
</organism>
<keyword evidence="3" id="KW-0808">Transferase</keyword>
<keyword evidence="3" id="KW-0418">Kinase</keyword>
<dbReference type="SUPFAM" id="SSF56059">
    <property type="entry name" value="Glutathione synthetase ATP-binding domain-like"/>
    <property type="match status" value="1"/>
</dbReference>
<proteinExistence type="predicted"/>
<dbReference type="AlphaFoldDB" id="A0A561WTB6"/>
<reference evidence="3 4" key="1">
    <citation type="submission" date="2019-06" db="EMBL/GenBank/DDBJ databases">
        <title>Sequencing the genomes of 1000 actinobacteria strains.</title>
        <authorList>
            <person name="Klenk H.-P."/>
        </authorList>
    </citation>
    <scope>NUCLEOTIDE SEQUENCE [LARGE SCALE GENOMIC DNA]</scope>
    <source>
        <strain evidence="3 4">DSM 102131</strain>
    </source>
</reference>
<name>A0A561WTB6_9ACTN</name>
<dbReference type="SUPFAM" id="SSF52009">
    <property type="entry name" value="Phosphohistidine domain"/>
    <property type="match status" value="1"/>
</dbReference>
<dbReference type="Proteomes" id="UP000319927">
    <property type="component" value="Unassembled WGS sequence"/>
</dbReference>
<feature type="domain" description="PEP-utilising enzyme mobile" evidence="1">
    <location>
        <begin position="724"/>
        <end position="795"/>
    </location>
</feature>
<protein>
    <submittedName>
        <fullName evidence="3">Pyruvate,water dikinase</fullName>
    </submittedName>
</protein>
<dbReference type="GO" id="GO:0016301">
    <property type="term" value="F:kinase activity"/>
    <property type="evidence" value="ECO:0007669"/>
    <property type="project" value="UniProtKB-KW"/>
</dbReference>
<keyword evidence="3" id="KW-0670">Pyruvate</keyword>
<dbReference type="InterPro" id="IPR051549">
    <property type="entry name" value="PEP_Utilizing_Enz"/>
</dbReference>
<dbReference type="InterPro" id="IPR002192">
    <property type="entry name" value="PPDK_AMP/ATP-bd"/>
</dbReference>
<dbReference type="InterPro" id="IPR036637">
    <property type="entry name" value="Phosphohistidine_dom_sf"/>
</dbReference>
<dbReference type="PANTHER" id="PTHR43615">
    <property type="entry name" value="PHOSPHOENOLPYRUVATE SYNTHASE-RELATED"/>
    <property type="match status" value="1"/>
</dbReference>
<dbReference type="InterPro" id="IPR013815">
    <property type="entry name" value="ATP_grasp_subdomain_1"/>
</dbReference>
<sequence length="800" mass="84929">MHVMALSEATAEMVDLVGGKAAGLGELIRRGERVPEGFCVTAEAHRLGVIPEAEIVAAYERLGAGPVAVRSSATAEDLPEASFAGQQDTVLNVTGTSDLIAAIRKCWDSLHTVRATAYRDARQIDHQAVRMAVVVQRMVAPSVAGVLFTANPVTGRRDEMAVDAAPGLGTTVVDGAVTVDHYVLDGVTRADGGCLTSAHLAELRATGERLQGHFGCPQDVEWAFDGDGVLWLLQSRPITSLFPLPPETGKPLPRVYLEFGHVQGMLQPVTPMGMSTLQSHIAAMLASLGVRVEIVDIGGRLYGDLTELARSRSSRKRLVKLLAVDFGPRAQAVMQHVLADPRFAPTKGSTERGAAPGAASLRTAGRAVVGIVRALARPDAARIRMFRAIEEMKVGSAAPADLRTAADRLRFLQARGSENGADAIMWPIVTGMLAAALPASLLKGVASPDEIHTVLGGMPHNVTIEMNLALWRLAQGAGEHRQLLLDTPPDELAARYLRGTLPDVGMDGFLDAYGHRGVAEVDLGVPRWAEDPAPVFAAIANYLRVTDPQQGPDRRFQRAAAAAEAALEELIRRARRRRPLRGTIAGFLLRRARSLAGLREAGKFAGLYPLRETRRQLLLIGADLHGAGLLEQPDDIMFLTLDEVHAAVHRSIDHRVTVAARRAVHRRESRRRAVPVALLSDGTDVETVLPAAPALDGTIVGVGASAGRVTGPARVVHDPATAHIEPGEILVAATTDPGWTPLFLTASALITETGAVMAHGPTVAREYGIPAVICVPDATRTISTGQLVTVDGGAGTVTVH</sequence>
<feature type="domain" description="Pyruvate phosphate dikinase AMP/ATP-binding" evidence="2">
    <location>
        <begin position="52"/>
        <end position="188"/>
    </location>
</feature>
<dbReference type="OrthoDB" id="9765468at2"/>
<keyword evidence="4" id="KW-1185">Reference proteome</keyword>
<gene>
    <name evidence="3" type="ORF">FHX75_11267</name>
</gene>